<name>A0A0S7BZB6_9BACT</name>
<dbReference type="STRING" id="1678841.TBC1_11829"/>
<evidence type="ECO:0000313" key="3">
    <source>
        <dbReference type="Proteomes" id="UP000053091"/>
    </source>
</evidence>
<proteinExistence type="predicted"/>
<dbReference type="SUPFAM" id="SSF55874">
    <property type="entry name" value="ATPase domain of HSP90 chaperone/DNA topoisomerase II/histidine kinase"/>
    <property type="match status" value="1"/>
</dbReference>
<gene>
    <name evidence="2" type="ORF">TBC1_11829</name>
</gene>
<evidence type="ECO:0000313" key="2">
    <source>
        <dbReference type="EMBL" id="GAP42692.1"/>
    </source>
</evidence>
<reference evidence="2" key="1">
    <citation type="journal article" date="2015" name="Genome Announc.">
        <title>Draft Genome Sequence of Bacteroidales Strain TBC1, a Novel Isolate from a Methanogenic Wastewater Treatment System.</title>
        <authorList>
            <person name="Tourlousse D.M."/>
            <person name="Matsuura N."/>
            <person name="Sun L."/>
            <person name="Toyonaga M."/>
            <person name="Kuroda K."/>
            <person name="Ohashi A."/>
            <person name="Cruz R."/>
            <person name="Yamaguchi T."/>
            <person name="Sekiguchi Y."/>
        </authorList>
    </citation>
    <scope>NUCLEOTIDE SEQUENCE [LARGE SCALE GENOMIC DNA]</scope>
    <source>
        <strain evidence="2">TBC1</strain>
    </source>
</reference>
<dbReference type="EMBL" id="DF968182">
    <property type="protein sequence ID" value="GAP42692.1"/>
    <property type="molecule type" value="Genomic_DNA"/>
</dbReference>
<organism evidence="2">
    <name type="scientific">Lentimicrobium saccharophilum</name>
    <dbReference type="NCBI Taxonomy" id="1678841"/>
    <lineage>
        <taxon>Bacteria</taxon>
        <taxon>Pseudomonadati</taxon>
        <taxon>Bacteroidota</taxon>
        <taxon>Bacteroidia</taxon>
        <taxon>Bacteroidales</taxon>
        <taxon>Lentimicrobiaceae</taxon>
        <taxon>Lentimicrobium</taxon>
    </lineage>
</organism>
<dbReference type="RefSeq" id="WP_062038887.1">
    <property type="nucleotide sequence ID" value="NZ_DF968182.1"/>
</dbReference>
<keyword evidence="2" id="KW-0808">Transferase</keyword>
<keyword evidence="3" id="KW-1185">Reference proteome</keyword>
<dbReference type="Proteomes" id="UP000053091">
    <property type="component" value="Unassembled WGS sequence"/>
</dbReference>
<keyword evidence="2" id="KW-0418">Kinase</keyword>
<dbReference type="AlphaFoldDB" id="A0A0S7BZB6"/>
<dbReference type="PATRIC" id="fig|1678841.3.peg.939"/>
<dbReference type="Pfam" id="PF13581">
    <property type="entry name" value="HATPase_c_2"/>
    <property type="match status" value="1"/>
</dbReference>
<accession>A0A0S7BZB6</accession>
<dbReference type="Gene3D" id="3.30.565.10">
    <property type="entry name" value="Histidine kinase-like ATPase, C-terminal domain"/>
    <property type="match status" value="1"/>
</dbReference>
<protein>
    <submittedName>
        <fullName evidence="2">Ser/Thr protein kinase</fullName>
    </submittedName>
</protein>
<dbReference type="GO" id="GO:0016301">
    <property type="term" value="F:kinase activity"/>
    <property type="evidence" value="ECO:0007669"/>
    <property type="project" value="UniProtKB-KW"/>
</dbReference>
<dbReference type="OrthoDB" id="9797578at2"/>
<sequence length="138" mass="15141">MHFEFHVEGGNFSKAGSASSQLKKILKQLNVDPRVIKRVVVALYEAEVNIVAHAYQGTIYINIDTEKIEIRLIDEGPGIEDIELAMQQGYSTASPEVREMGFGAGMGLPNIKNNSDRMSVTSQVGKGTTVEIITFLNN</sequence>
<dbReference type="InterPro" id="IPR003594">
    <property type="entry name" value="HATPase_dom"/>
</dbReference>
<dbReference type="InterPro" id="IPR036890">
    <property type="entry name" value="HATPase_C_sf"/>
</dbReference>
<evidence type="ECO:0000259" key="1">
    <source>
        <dbReference type="Pfam" id="PF13581"/>
    </source>
</evidence>
<feature type="domain" description="Histidine kinase/HSP90-like ATPase" evidence="1">
    <location>
        <begin position="18"/>
        <end position="133"/>
    </location>
</feature>